<dbReference type="Proteomes" id="UP001190002">
    <property type="component" value="Unassembled WGS sequence"/>
</dbReference>
<evidence type="ECO:0000313" key="5">
    <source>
        <dbReference type="Proteomes" id="UP001190452"/>
    </source>
</evidence>
<accession>A0AAD2EJU1</accession>
<dbReference type="Pfam" id="PF20487">
    <property type="entry name" value="DUF6726"/>
    <property type="match status" value="1"/>
</dbReference>
<dbReference type="EMBL" id="CAUDKV010000021">
    <property type="protein sequence ID" value="CAJ0890195.1"/>
    <property type="molecule type" value="Genomic_DNA"/>
</dbReference>
<dbReference type="InterPro" id="IPR046613">
    <property type="entry name" value="DUF6726"/>
</dbReference>
<reference evidence="2 5" key="1">
    <citation type="submission" date="2023-07" db="EMBL/GenBank/DDBJ databases">
        <authorList>
            <person name="Peeters C."/>
        </authorList>
    </citation>
    <scope>NUCLEOTIDE SEQUENCE</scope>
    <source>
        <strain evidence="3 5">R-77569</strain>
        <strain evidence="2">R-77591</strain>
    </source>
</reference>
<gene>
    <name evidence="3" type="ORF">R77569_04039</name>
    <name evidence="2" type="ORF">R77591_03168</name>
</gene>
<keyword evidence="1" id="KW-0732">Signal</keyword>
<name>A0AAD2EJU1_9RALS</name>
<evidence type="ECO:0000313" key="3">
    <source>
        <dbReference type="EMBL" id="CAJ0890195.1"/>
    </source>
</evidence>
<evidence type="ECO:0008006" key="6">
    <source>
        <dbReference type="Google" id="ProtNLM"/>
    </source>
</evidence>
<feature type="chain" id="PRO_5042122707" description="Lipoprotein" evidence="1">
    <location>
        <begin position="24"/>
        <end position="55"/>
    </location>
</feature>
<comment type="caution">
    <text evidence="2">The sequence shown here is derived from an EMBL/GenBank/DDBJ whole genome shotgun (WGS) entry which is preliminary data.</text>
</comment>
<dbReference type="RefSeq" id="WP_167309972.1">
    <property type="nucleotide sequence ID" value="NZ_CATVWW010000011.1"/>
</dbReference>
<proteinExistence type="predicted"/>
<feature type="signal peptide" evidence="1">
    <location>
        <begin position="1"/>
        <end position="23"/>
    </location>
</feature>
<evidence type="ECO:0000313" key="4">
    <source>
        <dbReference type="Proteomes" id="UP001190002"/>
    </source>
</evidence>
<evidence type="ECO:0000313" key="2">
    <source>
        <dbReference type="EMBL" id="CAJ0687951.1"/>
    </source>
</evidence>
<protein>
    <recommendedName>
        <fullName evidence="6">Lipoprotein</fullName>
    </recommendedName>
</protein>
<organism evidence="2 4">
    <name type="scientific">Ralstonia mannitolilytica</name>
    <dbReference type="NCBI Taxonomy" id="105219"/>
    <lineage>
        <taxon>Bacteria</taxon>
        <taxon>Pseudomonadati</taxon>
        <taxon>Pseudomonadota</taxon>
        <taxon>Betaproteobacteria</taxon>
        <taxon>Burkholderiales</taxon>
        <taxon>Burkholderiaceae</taxon>
        <taxon>Ralstonia</taxon>
    </lineage>
</organism>
<keyword evidence="5" id="KW-1185">Reference proteome</keyword>
<dbReference type="EMBL" id="CATVXE010000013">
    <property type="protein sequence ID" value="CAJ0687951.1"/>
    <property type="molecule type" value="Genomic_DNA"/>
</dbReference>
<dbReference type="Proteomes" id="UP001190452">
    <property type="component" value="Unassembled WGS sequence"/>
</dbReference>
<sequence>MKRLLLALIVLGAALLSGCGVVAAPCRVASAGLKMVPLVGHVAAAPTDACADIID</sequence>
<evidence type="ECO:0000256" key="1">
    <source>
        <dbReference type="SAM" id="SignalP"/>
    </source>
</evidence>
<dbReference type="PROSITE" id="PS51257">
    <property type="entry name" value="PROKAR_LIPOPROTEIN"/>
    <property type="match status" value="1"/>
</dbReference>
<dbReference type="AlphaFoldDB" id="A0AAD2EJU1"/>